<gene>
    <name evidence="1" type="ORF">AVDCRST_MAG73-3638</name>
</gene>
<dbReference type="GO" id="GO:0005975">
    <property type="term" value="P:carbohydrate metabolic process"/>
    <property type="evidence" value="ECO:0007669"/>
    <property type="project" value="InterPro"/>
</dbReference>
<dbReference type="Gene3D" id="1.50.10.10">
    <property type="match status" value="1"/>
</dbReference>
<dbReference type="InterPro" id="IPR012341">
    <property type="entry name" value="6hp_glycosidase-like_sf"/>
</dbReference>
<dbReference type="EMBL" id="CADCWE010000239">
    <property type="protein sequence ID" value="CAA9560264.1"/>
    <property type="molecule type" value="Genomic_DNA"/>
</dbReference>
<proteinExistence type="predicted"/>
<dbReference type="SUPFAM" id="SSF48208">
    <property type="entry name" value="Six-hairpin glycosidases"/>
    <property type="match status" value="1"/>
</dbReference>
<protein>
    <submittedName>
        <fullName evidence="1">Uncharacterized protein</fullName>
    </submittedName>
</protein>
<name>A0A6J4UVD1_9BACT</name>
<dbReference type="AlphaFoldDB" id="A0A6J4UVD1"/>
<organism evidence="1">
    <name type="scientific">uncultured Thermomicrobiales bacterium</name>
    <dbReference type="NCBI Taxonomy" id="1645740"/>
    <lineage>
        <taxon>Bacteria</taxon>
        <taxon>Pseudomonadati</taxon>
        <taxon>Thermomicrobiota</taxon>
        <taxon>Thermomicrobia</taxon>
        <taxon>Thermomicrobiales</taxon>
        <taxon>environmental samples</taxon>
    </lineage>
</organism>
<dbReference type="InterPro" id="IPR008928">
    <property type="entry name" value="6-hairpin_glycosidase_sf"/>
</dbReference>
<reference evidence="1" key="1">
    <citation type="submission" date="2020-02" db="EMBL/GenBank/DDBJ databases">
        <authorList>
            <person name="Meier V. D."/>
        </authorList>
    </citation>
    <scope>NUCLEOTIDE SEQUENCE</scope>
    <source>
        <strain evidence="1">AVDCRST_MAG73</strain>
    </source>
</reference>
<accession>A0A6J4UVD1</accession>
<sequence>MDQSTHDRLTTALRCATDWLVDIAQVGPGRPFGDPKGYPHADYTGAMRTEYDTKTRRWTVNGPAFHTGQAVRALLVAAGRTGDTRYREAAIRGGAFLLRERIDEAGHPQRGLLLSLEQNDDEINVQVTWEALSGLLDLHEATGDGVYLGAVRTSADLLLDGAYLPEERLMRDHYSLRQRAFVGDADNELPGRAMLDDAVLLRLSERTGEARYREAFLAMADRLLEEEGPPGTWLRFPPWRPEQRKIHNRKSWWWGHPLLAAFDATGDERYLAGATRAGDWYLRTQTVDGALYYAPDPDERHRAFEMCTSVVAVAILFWADLWRRTDEPRFRAGIRRALPYLLAAQFGADAGDPDVVGAFFESPNPPDGTVAPGFQVRDLATVFGVRALNAVLELGDFDEPRGERENAGMPW</sequence>
<evidence type="ECO:0000313" key="1">
    <source>
        <dbReference type="EMBL" id="CAA9560264.1"/>
    </source>
</evidence>